<feature type="compositionally biased region" description="Basic and acidic residues" evidence="1">
    <location>
        <begin position="42"/>
        <end position="78"/>
    </location>
</feature>
<feature type="region of interest" description="Disordered" evidence="1">
    <location>
        <begin position="473"/>
        <end position="517"/>
    </location>
</feature>
<feature type="compositionally biased region" description="Acidic residues" evidence="1">
    <location>
        <begin position="595"/>
        <end position="608"/>
    </location>
</feature>
<gene>
    <name evidence="2" type="ORF">Cvel_9601</name>
</gene>
<dbReference type="SUPFAM" id="SSF53335">
    <property type="entry name" value="S-adenosyl-L-methionine-dependent methyltransferases"/>
    <property type="match status" value="1"/>
</dbReference>
<protein>
    <recommendedName>
        <fullName evidence="3">Ribosomal RNA methyltransferase FtsJ domain-containing protein</fullName>
    </recommendedName>
</protein>
<feature type="compositionally biased region" description="Basic and acidic residues" evidence="1">
    <location>
        <begin position="558"/>
        <end position="573"/>
    </location>
</feature>
<accession>A0A0G4HYY0</accession>
<evidence type="ECO:0000256" key="1">
    <source>
        <dbReference type="SAM" id="MobiDB-lite"/>
    </source>
</evidence>
<sequence length="727" mass="82522">MEEAREGEVKVDRAEGDGLGQAEDVTVEKEKKGQEEDMNQTENEKEKPSENLKEGEEGDAEGARDRERDRERGHHHDDEEHDSQDEVLYQAFREESPIFAELCQARMDGWDDENIGRIWDKRREMLSNLDERHKSREKRNKISHVDSYYFSYRDGMTNLPSELPRHGAKVLEFGAAPGGCVKYWVEDCRAKVTAITLPVRLHGMRMSYRYSTSDVDLIEADLSVGEGYADLRDDIGASLKDWNRRLRLPEGDLFDVIHHGAIIHRGQQDVVTKEEDEQRAYRMRLTKNIYRLALFFLKPGGHLLLNLMPKLNDLLHLSLFLPLFEGFEVHRTGFRVNSRFRILLKSRREDGPIPLSVSLDGQRPWGTRLLWKFFENMTSASGREWREEPGYAEKFSNEVALAVFRRLRPALEVLWQDQINFLRWLQQRAADAKTEEELMLLAEVIAGGNAKDIDLETLFRQDQAQAEKEKALAVAGEADENTKAEAEDDREAGGAAEEWRREKEVGETREGETETEIEERAQEILNGEEREILESRERKIPLTETAGETGRVEIIPAETEKEMEGGEIEKETGTDGGETTEVEIETERGIHGVEIEEGGGEDQEEEIGEQTTEMTKTETGAETETEIEGVGGETTEAVTEIPPITAIETETETVSGVVEEEDAESGRGTKIIAKIETVEAVEEREGKTKDGTTQGGATITVRAPRKEEDEKRLSHMKQCCCLKACLK</sequence>
<dbReference type="AlphaFoldDB" id="A0A0G4HYY0"/>
<feature type="compositionally biased region" description="Low complexity" evidence="1">
    <location>
        <begin position="609"/>
        <end position="620"/>
    </location>
</feature>
<dbReference type="InterPro" id="IPR029063">
    <property type="entry name" value="SAM-dependent_MTases_sf"/>
</dbReference>
<evidence type="ECO:0008006" key="3">
    <source>
        <dbReference type="Google" id="ProtNLM"/>
    </source>
</evidence>
<feature type="compositionally biased region" description="Basic and acidic residues" evidence="1">
    <location>
        <begin position="26"/>
        <end position="35"/>
    </location>
</feature>
<feature type="region of interest" description="Disordered" evidence="1">
    <location>
        <begin position="592"/>
        <end position="636"/>
    </location>
</feature>
<proteinExistence type="predicted"/>
<feature type="compositionally biased region" description="Basic and acidic residues" evidence="1">
    <location>
        <begin position="1"/>
        <end position="16"/>
    </location>
</feature>
<feature type="region of interest" description="Disordered" evidence="1">
    <location>
        <begin position="556"/>
        <end position="580"/>
    </location>
</feature>
<feature type="region of interest" description="Disordered" evidence="1">
    <location>
        <begin position="682"/>
        <end position="710"/>
    </location>
</feature>
<evidence type="ECO:0000313" key="2">
    <source>
        <dbReference type="EMBL" id="CEM49762.1"/>
    </source>
</evidence>
<dbReference type="Gene3D" id="3.40.50.150">
    <property type="entry name" value="Vaccinia Virus protein VP39"/>
    <property type="match status" value="1"/>
</dbReference>
<dbReference type="VEuPathDB" id="CryptoDB:Cvel_9601"/>
<dbReference type="EMBL" id="CDMZ01004444">
    <property type="protein sequence ID" value="CEM49762.1"/>
    <property type="molecule type" value="Genomic_DNA"/>
</dbReference>
<name>A0A0G4HYY0_9ALVE</name>
<feature type="region of interest" description="Disordered" evidence="1">
    <location>
        <begin position="1"/>
        <end position="85"/>
    </location>
</feature>
<organism evidence="2">
    <name type="scientific">Chromera velia CCMP2878</name>
    <dbReference type="NCBI Taxonomy" id="1169474"/>
    <lineage>
        <taxon>Eukaryota</taxon>
        <taxon>Sar</taxon>
        <taxon>Alveolata</taxon>
        <taxon>Colpodellida</taxon>
        <taxon>Chromeraceae</taxon>
        <taxon>Chromera</taxon>
    </lineage>
</organism>
<reference evidence="2" key="1">
    <citation type="submission" date="2014-11" db="EMBL/GenBank/DDBJ databases">
        <authorList>
            <person name="Otto D Thomas"/>
            <person name="Naeem Raeece"/>
        </authorList>
    </citation>
    <scope>NUCLEOTIDE SEQUENCE</scope>
</reference>
<dbReference type="PhylomeDB" id="A0A0G4HYY0"/>
<feature type="compositionally biased region" description="Basic and acidic residues" evidence="1">
    <location>
        <begin position="497"/>
        <end position="517"/>
    </location>
</feature>